<evidence type="ECO:0008006" key="4">
    <source>
        <dbReference type="Google" id="ProtNLM"/>
    </source>
</evidence>
<feature type="compositionally biased region" description="Gly residues" evidence="1">
    <location>
        <begin position="62"/>
        <end position="71"/>
    </location>
</feature>
<gene>
    <name evidence="2" type="ORF">BJ988_001677</name>
</gene>
<keyword evidence="3" id="KW-1185">Reference proteome</keyword>
<dbReference type="RefSeq" id="WP_179657614.1">
    <property type="nucleotide sequence ID" value="NZ_JACBZR010000001.1"/>
</dbReference>
<evidence type="ECO:0000256" key="1">
    <source>
        <dbReference type="SAM" id="MobiDB-lite"/>
    </source>
</evidence>
<protein>
    <recommendedName>
        <fullName evidence="4">Heavy-metal-associated domain-containing protein</fullName>
    </recommendedName>
</protein>
<dbReference type="AlphaFoldDB" id="A0A7Z0IRI7"/>
<evidence type="ECO:0000313" key="3">
    <source>
        <dbReference type="Proteomes" id="UP000564496"/>
    </source>
</evidence>
<feature type="region of interest" description="Disordered" evidence="1">
    <location>
        <begin position="33"/>
        <end position="79"/>
    </location>
</feature>
<name>A0A7Z0IRI7_9ACTN</name>
<organism evidence="2 3">
    <name type="scientific">Nocardioides panzhihuensis</name>
    <dbReference type="NCBI Taxonomy" id="860243"/>
    <lineage>
        <taxon>Bacteria</taxon>
        <taxon>Bacillati</taxon>
        <taxon>Actinomycetota</taxon>
        <taxon>Actinomycetes</taxon>
        <taxon>Propionibacteriales</taxon>
        <taxon>Nocardioidaceae</taxon>
        <taxon>Nocardioides</taxon>
    </lineage>
</organism>
<accession>A0A7Z0IRI7</accession>
<proteinExistence type="predicted"/>
<reference evidence="2 3" key="1">
    <citation type="submission" date="2020-07" db="EMBL/GenBank/DDBJ databases">
        <title>Sequencing the genomes of 1000 actinobacteria strains.</title>
        <authorList>
            <person name="Klenk H.-P."/>
        </authorList>
    </citation>
    <scope>NUCLEOTIDE SEQUENCE [LARGE SCALE GENOMIC DNA]</scope>
    <source>
        <strain evidence="2 3">DSM 26487</strain>
    </source>
</reference>
<sequence>MKTSLKLGGFIAALAAILAASFGVGNAIGPIGQTPQATSHSGDDMKHDAGRVETGHESTGSGASGHAGHGGAASKQPGGLMISEHGYTLDLDSTILAAGRTPVKFRVTGPEGQPVTDYEPTHDKELHFIAVRRDMSGFQHVHPTLATSGDEAGTWSTELDLTPGAWRVFADFRATEHGETMTLGGDVSVAGTYQPEPLQPVSQTAEVDGYTVTLKGRVVPGESSELTLTVSRNGQPVTDLQPYLAAYGHLVALRSGDLAYLHVHPDGEPGDGTTKPGPDITFFATAPSAGPYRLYLDFQHDGVVRTAEFTAQAGEPVPAPREGSATEPTAQPSSGSSGHGDHNH</sequence>
<dbReference type="EMBL" id="JACBZR010000001">
    <property type="protein sequence ID" value="NYI77029.1"/>
    <property type="molecule type" value="Genomic_DNA"/>
</dbReference>
<evidence type="ECO:0000313" key="2">
    <source>
        <dbReference type="EMBL" id="NYI77029.1"/>
    </source>
</evidence>
<feature type="region of interest" description="Disordered" evidence="1">
    <location>
        <begin position="311"/>
        <end position="344"/>
    </location>
</feature>
<comment type="caution">
    <text evidence="2">The sequence shown here is derived from an EMBL/GenBank/DDBJ whole genome shotgun (WGS) entry which is preliminary data.</text>
</comment>
<dbReference type="Proteomes" id="UP000564496">
    <property type="component" value="Unassembled WGS sequence"/>
</dbReference>
<feature type="compositionally biased region" description="Basic and acidic residues" evidence="1">
    <location>
        <begin position="41"/>
        <end position="56"/>
    </location>
</feature>